<proteinExistence type="predicted"/>
<reference evidence="2" key="1">
    <citation type="journal article" date="2023" name="G3 (Bethesda)">
        <title>A reference genome for the long-term kleptoplast-retaining sea slug Elysia crispata morphotype clarki.</title>
        <authorList>
            <person name="Eastman K.E."/>
            <person name="Pendleton A.L."/>
            <person name="Shaikh M.A."/>
            <person name="Suttiyut T."/>
            <person name="Ogas R."/>
            <person name="Tomko P."/>
            <person name="Gavelis G."/>
            <person name="Widhalm J.R."/>
            <person name="Wisecaver J.H."/>
        </authorList>
    </citation>
    <scope>NUCLEOTIDE SEQUENCE</scope>
    <source>
        <strain evidence="2">ECLA1</strain>
    </source>
</reference>
<feature type="region of interest" description="Disordered" evidence="1">
    <location>
        <begin position="1"/>
        <end position="150"/>
    </location>
</feature>
<accession>A0AAE1DYS3</accession>
<sequence length="150" mass="16395">MARRRRDGSKLSAAAIHSRPASSQCRPLPQIPLPPPGTTTEDYRLRRPSCQGLALRELASQQELKQEQSTKEQPTGAINKSSQQEQSTGAVNKSSQQELSTTAVNRSCQQEQSTGAVNNSSQQELKQEQSTGAETRAVNKGTANRSYQQE</sequence>
<dbReference type="AlphaFoldDB" id="A0AAE1DYS3"/>
<feature type="compositionally biased region" description="Polar residues" evidence="1">
    <location>
        <begin position="141"/>
        <end position="150"/>
    </location>
</feature>
<gene>
    <name evidence="2" type="ORF">RRG08_031941</name>
</gene>
<keyword evidence="3" id="KW-1185">Reference proteome</keyword>
<dbReference type="Proteomes" id="UP001283361">
    <property type="component" value="Unassembled WGS sequence"/>
</dbReference>
<comment type="caution">
    <text evidence="2">The sequence shown here is derived from an EMBL/GenBank/DDBJ whole genome shotgun (WGS) entry which is preliminary data.</text>
</comment>
<name>A0AAE1DYS3_9GAST</name>
<evidence type="ECO:0000313" key="3">
    <source>
        <dbReference type="Proteomes" id="UP001283361"/>
    </source>
</evidence>
<evidence type="ECO:0000313" key="2">
    <source>
        <dbReference type="EMBL" id="KAK3787712.1"/>
    </source>
</evidence>
<organism evidence="2 3">
    <name type="scientific">Elysia crispata</name>
    <name type="common">lettuce slug</name>
    <dbReference type="NCBI Taxonomy" id="231223"/>
    <lineage>
        <taxon>Eukaryota</taxon>
        <taxon>Metazoa</taxon>
        <taxon>Spiralia</taxon>
        <taxon>Lophotrochozoa</taxon>
        <taxon>Mollusca</taxon>
        <taxon>Gastropoda</taxon>
        <taxon>Heterobranchia</taxon>
        <taxon>Euthyneura</taxon>
        <taxon>Panpulmonata</taxon>
        <taxon>Sacoglossa</taxon>
        <taxon>Placobranchoidea</taxon>
        <taxon>Plakobranchidae</taxon>
        <taxon>Elysia</taxon>
    </lineage>
</organism>
<feature type="compositionally biased region" description="Polar residues" evidence="1">
    <location>
        <begin position="71"/>
        <end position="133"/>
    </location>
</feature>
<evidence type="ECO:0000256" key="1">
    <source>
        <dbReference type="SAM" id="MobiDB-lite"/>
    </source>
</evidence>
<dbReference type="EMBL" id="JAWDGP010001847">
    <property type="protein sequence ID" value="KAK3787712.1"/>
    <property type="molecule type" value="Genomic_DNA"/>
</dbReference>
<protein>
    <submittedName>
        <fullName evidence="2">Uncharacterized protein</fullName>
    </submittedName>
</protein>